<feature type="transmembrane region" description="Helical" evidence="5">
    <location>
        <begin position="383"/>
        <end position="400"/>
    </location>
</feature>
<gene>
    <name evidence="7" type="ORF">GV368_07830</name>
</gene>
<accession>A0ABX1QPC7</accession>
<evidence type="ECO:0000256" key="1">
    <source>
        <dbReference type="ARBA" id="ARBA00004141"/>
    </source>
</evidence>
<dbReference type="GO" id="GO:0016874">
    <property type="term" value="F:ligase activity"/>
    <property type="evidence" value="ECO:0007669"/>
    <property type="project" value="UniProtKB-KW"/>
</dbReference>
<dbReference type="EMBL" id="JAAAUB010000010">
    <property type="protein sequence ID" value="NMH17004.1"/>
    <property type="molecule type" value="Genomic_DNA"/>
</dbReference>
<dbReference type="InterPro" id="IPR051533">
    <property type="entry name" value="WaaL-like"/>
</dbReference>
<dbReference type="RefSeq" id="WP_385916235.1">
    <property type="nucleotide sequence ID" value="NZ_JBHSGH010000014.1"/>
</dbReference>
<feature type="transmembrane region" description="Helical" evidence="5">
    <location>
        <begin position="35"/>
        <end position="53"/>
    </location>
</feature>
<name>A0ABX1QPC7_9PROT</name>
<feature type="transmembrane region" description="Helical" evidence="5">
    <location>
        <begin position="230"/>
        <end position="250"/>
    </location>
</feature>
<keyword evidence="3 5" id="KW-1133">Transmembrane helix</keyword>
<dbReference type="Proteomes" id="UP000669605">
    <property type="component" value="Unassembled WGS sequence"/>
</dbReference>
<keyword evidence="2 5" id="KW-0812">Transmembrane</keyword>
<keyword evidence="4 5" id="KW-0472">Membrane</keyword>
<evidence type="ECO:0000313" key="8">
    <source>
        <dbReference type="Proteomes" id="UP000669605"/>
    </source>
</evidence>
<evidence type="ECO:0000256" key="5">
    <source>
        <dbReference type="SAM" id="Phobius"/>
    </source>
</evidence>
<proteinExistence type="predicted"/>
<comment type="subcellular location">
    <subcellularLocation>
        <location evidence="1">Membrane</location>
        <topology evidence="1">Multi-pass membrane protein</topology>
    </subcellularLocation>
</comment>
<protein>
    <submittedName>
        <fullName evidence="7">O-antigen ligase family protein</fullName>
    </submittedName>
</protein>
<evidence type="ECO:0000256" key="3">
    <source>
        <dbReference type="ARBA" id="ARBA00022989"/>
    </source>
</evidence>
<dbReference type="InterPro" id="IPR007016">
    <property type="entry name" value="O-antigen_ligase-rel_domated"/>
</dbReference>
<feature type="transmembrane region" description="Helical" evidence="5">
    <location>
        <begin position="92"/>
        <end position="110"/>
    </location>
</feature>
<dbReference type="Pfam" id="PF04932">
    <property type="entry name" value="Wzy_C"/>
    <property type="match status" value="1"/>
</dbReference>
<evidence type="ECO:0000313" key="7">
    <source>
        <dbReference type="EMBL" id="NMH17004.1"/>
    </source>
</evidence>
<feature type="transmembrane region" description="Helical" evidence="5">
    <location>
        <begin position="60"/>
        <end position="80"/>
    </location>
</feature>
<organism evidence="7 8">
    <name type="scientific">Tepidiphilus baoligensis</name>
    <dbReference type="NCBI Taxonomy" id="2698687"/>
    <lineage>
        <taxon>Bacteria</taxon>
        <taxon>Pseudomonadati</taxon>
        <taxon>Pseudomonadota</taxon>
        <taxon>Hydrogenophilia</taxon>
        <taxon>Hydrogenophilales</taxon>
        <taxon>Hydrogenophilaceae</taxon>
        <taxon>Tepidiphilus</taxon>
    </lineage>
</organism>
<dbReference type="PANTHER" id="PTHR37422">
    <property type="entry name" value="TEICHURONIC ACID BIOSYNTHESIS PROTEIN TUAE"/>
    <property type="match status" value="1"/>
</dbReference>
<sequence>MPQFSMTKSQLEASAAIGLTLLAFFLLPFGRAVNAPLALLATWGVVLLIRHGAELWQRPSIRAMLIFVLCLWLPQFWALLHAADPARAWGSALYYPCYALAGVPLLWLALRYEVEAMLLKGLLAIAVFWSLDALLQWIAGRDLLGYPYDGIRLQGIFYPKYSIGIVLAHLLPLLLAASYRLQRRSPIWNLMLLPVVATIVLSGTRTAMILMVLTFVLYSGWLVSRRLLSWRWVTAGAAALVICIAAVLAASPQTRQRFVEVQELGQMNIEAVNRATSLRGSVWLAALTIAKEHLTTGIGVRGYRKLIQEEGLADIDFAHPHFFALDVLVSTGIFGLLAYLVAYLYFLARLYRYITTPKGFAGWLTSALAFLPINAHWSIYASYTLALVWPLTTLGVLLILRNQEAPVTDP</sequence>
<reference evidence="7 8" key="1">
    <citation type="journal article" date="2020" name="Curr. Microbiol.">
        <title>Tepidiphilus baoligensis sp. nov., a Novel Bacterium of the Family Hydrogenophilaceae Isolated from an Oil Reservoir.</title>
        <authorList>
            <person name="Zhang X."/>
            <person name="Wang G."/>
            <person name="Ma X."/>
            <person name="Yu J."/>
            <person name="You J."/>
            <person name="Xue Y."/>
            <person name="Ma Y."/>
        </authorList>
    </citation>
    <scope>NUCLEOTIDE SEQUENCE [LARGE SCALE GENOMIC DNA]</scope>
    <source>
        <strain evidence="7 8">B18-69</strain>
    </source>
</reference>
<evidence type="ECO:0000256" key="2">
    <source>
        <dbReference type="ARBA" id="ARBA00022692"/>
    </source>
</evidence>
<feature type="domain" description="O-antigen ligase-related" evidence="6">
    <location>
        <begin position="191"/>
        <end position="340"/>
    </location>
</feature>
<feature type="transmembrane region" description="Helical" evidence="5">
    <location>
        <begin position="327"/>
        <end position="348"/>
    </location>
</feature>
<feature type="transmembrane region" description="Helical" evidence="5">
    <location>
        <begin position="191"/>
        <end position="218"/>
    </location>
</feature>
<keyword evidence="8" id="KW-1185">Reference proteome</keyword>
<comment type="caution">
    <text evidence="7">The sequence shown here is derived from an EMBL/GenBank/DDBJ whole genome shotgun (WGS) entry which is preliminary data.</text>
</comment>
<keyword evidence="7" id="KW-0436">Ligase</keyword>
<evidence type="ECO:0000256" key="4">
    <source>
        <dbReference type="ARBA" id="ARBA00023136"/>
    </source>
</evidence>
<feature type="transmembrane region" description="Helical" evidence="5">
    <location>
        <begin position="360"/>
        <end position="377"/>
    </location>
</feature>
<feature type="transmembrane region" description="Helical" evidence="5">
    <location>
        <begin position="158"/>
        <end position="179"/>
    </location>
</feature>
<feature type="transmembrane region" description="Helical" evidence="5">
    <location>
        <begin position="117"/>
        <end position="138"/>
    </location>
</feature>
<evidence type="ECO:0000259" key="6">
    <source>
        <dbReference type="Pfam" id="PF04932"/>
    </source>
</evidence>
<dbReference type="PANTHER" id="PTHR37422:SF13">
    <property type="entry name" value="LIPOPOLYSACCHARIDE BIOSYNTHESIS PROTEIN PA4999-RELATED"/>
    <property type="match status" value="1"/>
</dbReference>